<reference evidence="6" key="1">
    <citation type="journal article" date="2019" name="Int. J. Syst. Evol. Microbiol.">
        <title>The Global Catalogue of Microorganisms (GCM) 10K type strain sequencing project: providing services to taxonomists for standard genome sequencing and annotation.</title>
        <authorList>
            <consortium name="The Broad Institute Genomics Platform"/>
            <consortium name="The Broad Institute Genome Sequencing Center for Infectious Disease"/>
            <person name="Wu L."/>
            <person name="Ma J."/>
        </authorList>
    </citation>
    <scope>NUCLEOTIDE SEQUENCE [LARGE SCALE GENOMIC DNA]</scope>
    <source>
        <strain evidence="6">CGMCC 4.7304</strain>
    </source>
</reference>
<evidence type="ECO:0000256" key="1">
    <source>
        <dbReference type="ARBA" id="ARBA00005964"/>
    </source>
</evidence>
<comment type="similarity">
    <text evidence="1 3">Belongs to the type-B carboxylesterase/lipase family.</text>
</comment>
<dbReference type="SUPFAM" id="SSF53474">
    <property type="entry name" value="alpha/beta-Hydrolases"/>
    <property type="match status" value="1"/>
</dbReference>
<dbReference type="InterPro" id="IPR019826">
    <property type="entry name" value="Carboxylesterase_B_AS"/>
</dbReference>
<evidence type="ECO:0000256" key="2">
    <source>
        <dbReference type="ARBA" id="ARBA00022801"/>
    </source>
</evidence>
<dbReference type="InterPro" id="IPR002018">
    <property type="entry name" value="CarbesteraseB"/>
</dbReference>
<organism evidence="5 6">
    <name type="scientific">Streptomyces gamaensis</name>
    <dbReference type="NCBI Taxonomy" id="1763542"/>
    <lineage>
        <taxon>Bacteria</taxon>
        <taxon>Bacillati</taxon>
        <taxon>Actinomycetota</taxon>
        <taxon>Actinomycetes</taxon>
        <taxon>Kitasatosporales</taxon>
        <taxon>Streptomycetaceae</taxon>
        <taxon>Streptomyces</taxon>
    </lineage>
</organism>
<dbReference type="PANTHER" id="PTHR11559">
    <property type="entry name" value="CARBOXYLESTERASE"/>
    <property type="match status" value="1"/>
</dbReference>
<dbReference type="InterPro" id="IPR050309">
    <property type="entry name" value="Type-B_Carboxylest/Lipase"/>
</dbReference>
<proteinExistence type="inferred from homology"/>
<gene>
    <name evidence="5" type="ORF">ACFP1Z_29510</name>
</gene>
<dbReference type="Gene3D" id="3.40.50.1820">
    <property type="entry name" value="alpha/beta hydrolase"/>
    <property type="match status" value="1"/>
</dbReference>
<keyword evidence="3" id="KW-0732">Signal</keyword>
<evidence type="ECO:0000256" key="3">
    <source>
        <dbReference type="RuleBase" id="RU361235"/>
    </source>
</evidence>
<evidence type="ECO:0000313" key="5">
    <source>
        <dbReference type="EMBL" id="MFC5724300.1"/>
    </source>
</evidence>
<sequence length="555" mass="58606">MSEVRSARRRGGKALLAPFLALLCATATAATATAAPQAPTATDRAARPVVRTDHGAVRGTAHGAYATYQGIPYAAPPTGPLRWRAPEPARSWQGVRDAGAPGPKCAQLEASGSGQETRLTGSEDCLYLNVTTPTARPAERAGKNRPVMVWVHGGGFTSGSGSDYAAEQLAVQGDVVVVTVNYRLGMLGFFGHPELGRSGDFGLADQQAALRWVRANAARFGGNPRNVTLFGESAGGLSTCAQLSAPGAAGLFHKAVIQSGPCALYMPRGSTTPGSPAGGLWTSQAAAQATGTETARRLGCPRAAEALSCLRALPLSRLVTPELTSAFSKVAYGNAVLPLEPQRALERGRFQRVPVVQGTNHDEMRLFVGLTLADQPIPDERAYRARLRDSFGTAAGAVEKEYPAAAYPSPALAWSALLTDRAWACTALRTDRALAGHVPLYGYEFNDPHAPNPLPLPAPKGFPYGASHAFELPYLFSFPQAGPLTDQQRRLSQQMIGYWTRFAHTGDPNGKGAPRWARLGSGRPLVQSLAPGRGGIKPVDLGAEHHCGFWSRHGA</sequence>
<dbReference type="Proteomes" id="UP001596083">
    <property type="component" value="Unassembled WGS sequence"/>
</dbReference>
<evidence type="ECO:0000259" key="4">
    <source>
        <dbReference type="Pfam" id="PF00135"/>
    </source>
</evidence>
<dbReference type="InterPro" id="IPR029058">
    <property type="entry name" value="AB_hydrolase_fold"/>
</dbReference>
<dbReference type="RefSeq" id="WP_390320764.1">
    <property type="nucleotide sequence ID" value="NZ_JBHSPB010000026.1"/>
</dbReference>
<evidence type="ECO:0000313" key="6">
    <source>
        <dbReference type="Proteomes" id="UP001596083"/>
    </source>
</evidence>
<keyword evidence="2 3" id="KW-0378">Hydrolase</keyword>
<dbReference type="EC" id="3.1.1.-" evidence="3"/>
<dbReference type="PROSITE" id="PS00122">
    <property type="entry name" value="CARBOXYLESTERASE_B_1"/>
    <property type="match status" value="1"/>
</dbReference>
<feature type="chain" id="PRO_5045004082" description="Carboxylic ester hydrolase" evidence="3">
    <location>
        <begin position="30"/>
        <end position="555"/>
    </location>
</feature>
<feature type="domain" description="Carboxylesterase type B" evidence="4">
    <location>
        <begin position="47"/>
        <end position="523"/>
    </location>
</feature>
<feature type="signal peptide" evidence="3">
    <location>
        <begin position="1"/>
        <end position="29"/>
    </location>
</feature>
<name>A0ABW0ZCM1_9ACTN</name>
<protein>
    <recommendedName>
        <fullName evidence="3">Carboxylic ester hydrolase</fullName>
        <ecNumber evidence="3">3.1.1.-</ecNumber>
    </recommendedName>
</protein>
<dbReference type="Pfam" id="PF00135">
    <property type="entry name" value="COesterase"/>
    <property type="match status" value="1"/>
</dbReference>
<comment type="caution">
    <text evidence="5">The sequence shown here is derived from an EMBL/GenBank/DDBJ whole genome shotgun (WGS) entry which is preliminary data.</text>
</comment>
<dbReference type="EMBL" id="JBHSPB010000026">
    <property type="protein sequence ID" value="MFC5724300.1"/>
    <property type="molecule type" value="Genomic_DNA"/>
</dbReference>
<accession>A0ABW0ZCM1</accession>
<keyword evidence="6" id="KW-1185">Reference proteome</keyword>